<dbReference type="AlphaFoldDB" id="A0AAN7ZSX4"/>
<keyword evidence="14" id="KW-1185">Reference proteome</keyword>
<dbReference type="GO" id="GO:0048309">
    <property type="term" value="P:endoplasmic reticulum inheritance"/>
    <property type="evidence" value="ECO:0007669"/>
    <property type="project" value="InterPro"/>
</dbReference>
<dbReference type="Pfam" id="PF17078">
    <property type="entry name" value="SHE3"/>
    <property type="match status" value="1"/>
</dbReference>
<comment type="similarity">
    <text evidence="2 11">Belongs to the SHE3 family.</text>
</comment>
<feature type="region of interest" description="Disordered" evidence="12">
    <location>
        <begin position="291"/>
        <end position="322"/>
    </location>
</feature>
<feature type="coiled-coil region" evidence="11">
    <location>
        <begin position="115"/>
        <end position="163"/>
    </location>
</feature>
<name>A0AAN7ZSX4_9SACH</name>
<comment type="caution">
    <text evidence="13">The sequence shown here is derived from an EMBL/GenBank/DDBJ whole genome shotgun (WGS) entry which is preliminary data.</text>
</comment>
<evidence type="ECO:0000256" key="6">
    <source>
        <dbReference type="ARBA" id="ARBA00022824"/>
    </source>
</evidence>
<keyword evidence="9 11" id="KW-0472">Membrane</keyword>
<comment type="subcellular location">
    <subcellularLocation>
        <location evidence="1 11">Endoplasmic reticulum membrane</location>
        <topology evidence="1 11">Peripheral membrane protein</topology>
    </subcellularLocation>
</comment>
<dbReference type="GO" id="GO:0051028">
    <property type="term" value="P:mRNA transport"/>
    <property type="evidence" value="ECO:0007669"/>
    <property type="project" value="UniProtKB-UniRule"/>
</dbReference>
<keyword evidence="7 11" id="KW-0694">RNA-binding</keyword>
<reference evidence="14" key="1">
    <citation type="submission" date="2023-07" db="EMBL/GenBank/DDBJ databases">
        <title>A draft genome of Kazachstania heterogenica Y-27499.</title>
        <authorList>
            <person name="Donic C."/>
            <person name="Kralova J.S."/>
            <person name="Fidel L."/>
            <person name="Ben-Dor S."/>
            <person name="Jung S."/>
        </authorList>
    </citation>
    <scope>NUCLEOTIDE SEQUENCE [LARGE SCALE GENOMIC DNA]</scope>
    <source>
        <strain evidence="14">Y27499</strain>
    </source>
</reference>
<keyword evidence="8 11" id="KW-0175">Coiled coil</keyword>
<sequence>MGSPEKLGQQHALFMTRLQTSPSKSNNANNSGTKDNENGNLDKNDTEPNVANSNSSKVIDSLREQIDTLTETNLELTKQSHHLLNKLEIVQINETNLVEELNILKSSNDTINNNLIDSTNKLKYLENQLNQLKSDYSKEINIKKKFEEQIKLLKNDRDENSSENGILMKQTQYDILLSNQEDYKKYYTEKINELNELLTKIKLNYESNEDNKDRIITDKLNEMESLSNRYEILDNNIKEYIQDDKLDYLISQKFDINDWIQLYNNMNEKFYYFANERMELSDVTINKLKHELKTNRNKQSTKTRSVSDSNDSKDKRTTKYYGNLSTLSQDSLNNYSSNISTNNSNIHISSSTSNSGNEESDSSRVPSNGSISMLLPGVKRTSSVRRNPSINLRYNK</sequence>
<keyword evidence="5 11" id="KW-0509">mRNA transport</keyword>
<feature type="compositionally biased region" description="Polar residues" evidence="12">
    <location>
        <begin position="380"/>
        <end position="396"/>
    </location>
</feature>
<evidence type="ECO:0000313" key="13">
    <source>
        <dbReference type="EMBL" id="KAK5781139.1"/>
    </source>
</evidence>
<feature type="compositionally biased region" description="Basic and acidic residues" evidence="12">
    <location>
        <begin position="34"/>
        <end position="46"/>
    </location>
</feature>
<evidence type="ECO:0000256" key="3">
    <source>
        <dbReference type="ARBA" id="ARBA00019884"/>
    </source>
</evidence>
<feature type="compositionally biased region" description="Polar residues" evidence="12">
    <location>
        <begin position="47"/>
        <end position="58"/>
    </location>
</feature>
<evidence type="ECO:0000256" key="5">
    <source>
        <dbReference type="ARBA" id="ARBA00022816"/>
    </source>
</evidence>
<evidence type="ECO:0000256" key="11">
    <source>
        <dbReference type="RuleBase" id="RU362142"/>
    </source>
</evidence>
<feature type="region of interest" description="Disordered" evidence="12">
    <location>
        <begin position="346"/>
        <end position="396"/>
    </location>
</feature>
<evidence type="ECO:0000256" key="4">
    <source>
        <dbReference type="ARBA" id="ARBA00022448"/>
    </source>
</evidence>
<keyword evidence="6 11" id="KW-0256">Endoplasmic reticulum</keyword>
<gene>
    <name evidence="11" type="primary">SHE3</name>
    <name evidence="13" type="ORF">RI543_001531</name>
</gene>
<dbReference type="GO" id="GO:0003723">
    <property type="term" value="F:RNA binding"/>
    <property type="evidence" value="ECO:0007669"/>
    <property type="project" value="UniProtKB-KW"/>
</dbReference>
<evidence type="ECO:0000256" key="8">
    <source>
        <dbReference type="ARBA" id="ARBA00023054"/>
    </source>
</evidence>
<dbReference type="InterPro" id="IPR031398">
    <property type="entry name" value="She3"/>
</dbReference>
<feature type="compositionally biased region" description="Polar residues" evidence="12">
    <location>
        <begin position="17"/>
        <end position="33"/>
    </location>
</feature>
<evidence type="ECO:0000256" key="2">
    <source>
        <dbReference type="ARBA" id="ARBA00008123"/>
    </source>
</evidence>
<evidence type="ECO:0000256" key="1">
    <source>
        <dbReference type="ARBA" id="ARBA00004406"/>
    </source>
</evidence>
<dbReference type="EMBL" id="JAWIZZ010000038">
    <property type="protein sequence ID" value="KAK5781139.1"/>
    <property type="molecule type" value="Genomic_DNA"/>
</dbReference>
<evidence type="ECO:0000256" key="9">
    <source>
        <dbReference type="ARBA" id="ARBA00023136"/>
    </source>
</evidence>
<feature type="region of interest" description="Disordered" evidence="12">
    <location>
        <begin position="1"/>
        <end position="58"/>
    </location>
</feature>
<feature type="compositionally biased region" description="Low complexity" evidence="12">
    <location>
        <begin position="346"/>
        <end position="357"/>
    </location>
</feature>
<feature type="coiled-coil region" evidence="11">
    <location>
        <begin position="191"/>
        <end position="243"/>
    </location>
</feature>
<proteinExistence type="inferred from homology"/>
<dbReference type="GO" id="GO:0005789">
    <property type="term" value="C:endoplasmic reticulum membrane"/>
    <property type="evidence" value="ECO:0007669"/>
    <property type="project" value="UniProtKB-SubCell"/>
</dbReference>
<evidence type="ECO:0000313" key="14">
    <source>
        <dbReference type="Proteomes" id="UP001306508"/>
    </source>
</evidence>
<keyword evidence="4 11" id="KW-0813">Transport</keyword>
<dbReference type="Proteomes" id="UP001306508">
    <property type="component" value="Unassembled WGS sequence"/>
</dbReference>
<accession>A0AAN7ZSX4</accession>
<comment type="function">
    <text evidence="10">RNA-binding protein that binds specific mRNAs including the ASH1 mRNA, coding for a repressor of the HO endonuclease. Part of the mRNA localization machinery that restricts accumulation of certain proteins to the bud and in the daughter cell. Required for the delivery of cortical endoplasmic reticulum into the emerging bud.</text>
</comment>
<organism evidence="13 14">
    <name type="scientific">Arxiozyma heterogenica</name>
    <dbReference type="NCBI Taxonomy" id="278026"/>
    <lineage>
        <taxon>Eukaryota</taxon>
        <taxon>Fungi</taxon>
        <taxon>Dikarya</taxon>
        <taxon>Ascomycota</taxon>
        <taxon>Saccharomycotina</taxon>
        <taxon>Saccharomycetes</taxon>
        <taxon>Saccharomycetales</taxon>
        <taxon>Saccharomycetaceae</taxon>
        <taxon>Arxiozyma</taxon>
    </lineage>
</organism>
<evidence type="ECO:0000256" key="7">
    <source>
        <dbReference type="ARBA" id="ARBA00022884"/>
    </source>
</evidence>
<evidence type="ECO:0000256" key="10">
    <source>
        <dbReference type="ARBA" id="ARBA00024975"/>
    </source>
</evidence>
<evidence type="ECO:0000256" key="12">
    <source>
        <dbReference type="SAM" id="MobiDB-lite"/>
    </source>
</evidence>
<protein>
    <recommendedName>
        <fullName evidence="3 11">SWI5-dependent HO expression protein 3</fullName>
    </recommendedName>
</protein>